<keyword evidence="4 5" id="KW-0472">Membrane</keyword>
<keyword evidence="2 5" id="KW-0812">Transmembrane</keyword>
<name>A0A6I7HUE2_9HYPH</name>
<dbReference type="Gene3D" id="1.20.144.10">
    <property type="entry name" value="Phosphatidic acid phosphatase type 2/haloperoxidase"/>
    <property type="match status" value="1"/>
</dbReference>
<dbReference type="EMBL" id="QPIX01000001">
    <property type="protein sequence ID" value="RCW28435.1"/>
    <property type="molecule type" value="Genomic_DNA"/>
</dbReference>
<feature type="transmembrane region" description="Helical" evidence="5">
    <location>
        <begin position="33"/>
        <end position="55"/>
    </location>
</feature>
<feature type="transmembrane region" description="Helical" evidence="5">
    <location>
        <begin position="164"/>
        <end position="184"/>
    </location>
</feature>
<feature type="transmembrane region" description="Helical" evidence="5">
    <location>
        <begin position="292"/>
        <end position="312"/>
    </location>
</feature>
<comment type="caution">
    <text evidence="7">The sequence shown here is derived from an EMBL/GenBank/DDBJ whole genome shotgun (WGS) entry which is preliminary data.</text>
</comment>
<evidence type="ECO:0000256" key="4">
    <source>
        <dbReference type="ARBA" id="ARBA00023136"/>
    </source>
</evidence>
<accession>A0A6I7HUE2</accession>
<evidence type="ECO:0000313" key="7">
    <source>
        <dbReference type="EMBL" id="RCW28435.1"/>
    </source>
</evidence>
<evidence type="ECO:0000256" key="1">
    <source>
        <dbReference type="ARBA" id="ARBA00004141"/>
    </source>
</evidence>
<evidence type="ECO:0000313" key="8">
    <source>
        <dbReference type="Proteomes" id="UP000252582"/>
    </source>
</evidence>
<dbReference type="Proteomes" id="UP000252582">
    <property type="component" value="Unassembled WGS sequence"/>
</dbReference>
<evidence type="ECO:0000256" key="2">
    <source>
        <dbReference type="ARBA" id="ARBA00022692"/>
    </source>
</evidence>
<feature type="transmembrane region" description="Helical" evidence="5">
    <location>
        <begin position="318"/>
        <end position="336"/>
    </location>
</feature>
<dbReference type="AlphaFoldDB" id="A0A6I7HUE2"/>
<reference evidence="7 8" key="1">
    <citation type="submission" date="2018-07" db="EMBL/GenBank/DDBJ databases">
        <title>Genomic Encyclopedia of Type Strains, Phase IV (KMG-IV): sequencing the most valuable type-strain genomes for metagenomic binning, comparative biology and taxonomic classification.</title>
        <authorList>
            <person name="Goeker M."/>
        </authorList>
    </citation>
    <scope>NUCLEOTIDE SEQUENCE [LARGE SCALE GENOMIC DNA]</scope>
    <source>
        <strain evidence="7 8">DSM 25528</strain>
    </source>
</reference>
<dbReference type="SUPFAM" id="SSF48317">
    <property type="entry name" value="Acid phosphatase/Vanadium-dependent haloperoxidase"/>
    <property type="match status" value="1"/>
</dbReference>
<evidence type="ECO:0000256" key="5">
    <source>
        <dbReference type="SAM" id="Phobius"/>
    </source>
</evidence>
<dbReference type="PANTHER" id="PTHR31310">
    <property type="match status" value="1"/>
</dbReference>
<feature type="transmembrane region" description="Helical" evidence="5">
    <location>
        <begin position="196"/>
        <end position="220"/>
    </location>
</feature>
<feature type="transmembrane region" description="Helical" evidence="5">
    <location>
        <begin position="263"/>
        <end position="285"/>
    </location>
</feature>
<dbReference type="Pfam" id="PF14378">
    <property type="entry name" value="PAP2_3"/>
    <property type="match status" value="1"/>
</dbReference>
<feature type="transmembrane region" description="Helical" evidence="5">
    <location>
        <begin position="99"/>
        <end position="118"/>
    </location>
</feature>
<comment type="subcellular location">
    <subcellularLocation>
        <location evidence="1">Membrane</location>
        <topology evidence="1">Multi-pass membrane protein</topology>
    </subcellularLocation>
</comment>
<dbReference type="InterPro" id="IPR052185">
    <property type="entry name" value="IPC_Synthase-Related"/>
</dbReference>
<evidence type="ECO:0000256" key="3">
    <source>
        <dbReference type="ARBA" id="ARBA00022989"/>
    </source>
</evidence>
<dbReference type="GO" id="GO:0016020">
    <property type="term" value="C:membrane"/>
    <property type="evidence" value="ECO:0007669"/>
    <property type="project" value="UniProtKB-SubCell"/>
</dbReference>
<keyword evidence="8" id="KW-1185">Reference proteome</keyword>
<dbReference type="RefSeq" id="WP_114361509.1">
    <property type="nucleotide sequence ID" value="NZ_QPIX01000001.1"/>
</dbReference>
<protein>
    <submittedName>
        <fullName evidence="7">PAP2 superfamily protein</fullName>
    </submittedName>
</protein>
<proteinExistence type="predicted"/>
<evidence type="ECO:0000259" key="6">
    <source>
        <dbReference type="Pfam" id="PF14378"/>
    </source>
</evidence>
<feature type="transmembrane region" description="Helical" evidence="5">
    <location>
        <begin position="61"/>
        <end position="79"/>
    </location>
</feature>
<gene>
    <name evidence="7" type="ORF">DFR48_101448</name>
</gene>
<sequence length="348" mass="38373">MSLEQSADTTVRTNEGVSAAFVAWLKPARSQRLLVAFSGYVACAIVFFPETYAHFWTAKVHHLATAFSFAILVVVFVSVIRTPASPWSSFRAYVRRRGLVVFAAFGALVFGLSAFSTIKVNIPNVVPFYADGYIAGLERTILGVDAWRLAHAIVPDRVAGVVDFIYSKFWFVGLICCYAFAAVIEEGARFKRFMWTALAIYAGLGSILALVFSCVGPIFYDDFYAGNRFAELTDALRANPGIVYVGQYADFLLWSYRENQPQLGSGISAMPSLHVAVAVLTAWFLTSHHRWLAVIGWVYATVIGVSSVYTGWHYLLDGVVSFLVVSAIWIGLSRYYGLTALPNRPADS</sequence>
<feature type="domain" description="Inositolphosphotransferase Aur1/Ipt1" evidence="6">
    <location>
        <begin position="158"/>
        <end position="329"/>
    </location>
</feature>
<dbReference type="InterPro" id="IPR026841">
    <property type="entry name" value="Aur1/Ipt1"/>
</dbReference>
<dbReference type="InterPro" id="IPR036938">
    <property type="entry name" value="PAP2/HPO_sf"/>
</dbReference>
<organism evidence="7 8">
    <name type="scientific">Ciceribacter lividus</name>
    <dbReference type="NCBI Taxonomy" id="1197950"/>
    <lineage>
        <taxon>Bacteria</taxon>
        <taxon>Pseudomonadati</taxon>
        <taxon>Pseudomonadota</taxon>
        <taxon>Alphaproteobacteria</taxon>
        <taxon>Hyphomicrobiales</taxon>
        <taxon>Rhizobiaceae</taxon>
        <taxon>Ciceribacter</taxon>
    </lineage>
</organism>
<keyword evidence="3 5" id="KW-1133">Transmembrane helix</keyword>
<dbReference type="PANTHER" id="PTHR31310:SF7">
    <property type="entry name" value="PA-PHOSPHATASE RELATED-FAMILY PROTEIN DDB_G0268928"/>
    <property type="match status" value="1"/>
</dbReference>